<keyword evidence="3" id="KW-1185">Reference proteome</keyword>
<comment type="caution">
    <text evidence="2">The sequence shown here is derived from an EMBL/GenBank/DDBJ whole genome shotgun (WGS) entry which is preliminary data.</text>
</comment>
<evidence type="ECO:0000313" key="3">
    <source>
        <dbReference type="Proteomes" id="UP001260872"/>
    </source>
</evidence>
<dbReference type="Gene3D" id="3.30.200.20">
    <property type="entry name" value="Phosphorylase Kinase, domain 1"/>
    <property type="match status" value="1"/>
</dbReference>
<proteinExistence type="predicted"/>
<dbReference type="PROSITE" id="PS50011">
    <property type="entry name" value="PROTEIN_KINASE_DOM"/>
    <property type="match status" value="1"/>
</dbReference>
<dbReference type="RefSeq" id="WP_310536640.1">
    <property type="nucleotide sequence ID" value="NZ_BAAAOC010000010.1"/>
</dbReference>
<dbReference type="InterPro" id="IPR000719">
    <property type="entry name" value="Prot_kinase_dom"/>
</dbReference>
<gene>
    <name evidence="2" type="ORF">RH857_03755</name>
</gene>
<keyword evidence="2" id="KW-0808">Transferase</keyword>
<protein>
    <submittedName>
        <fullName evidence="2">Protein kinase</fullName>
    </submittedName>
</protein>
<dbReference type="InterPro" id="IPR011009">
    <property type="entry name" value="Kinase-like_dom_sf"/>
</dbReference>
<evidence type="ECO:0000259" key="1">
    <source>
        <dbReference type="PROSITE" id="PS50011"/>
    </source>
</evidence>
<dbReference type="PANTHER" id="PTHR44329">
    <property type="entry name" value="SERINE/THREONINE-PROTEIN KINASE TNNI3K-RELATED"/>
    <property type="match status" value="1"/>
</dbReference>
<evidence type="ECO:0000313" key="2">
    <source>
        <dbReference type="EMBL" id="MDR5711254.1"/>
    </source>
</evidence>
<dbReference type="Proteomes" id="UP001260872">
    <property type="component" value="Unassembled WGS sequence"/>
</dbReference>
<keyword evidence="2" id="KW-0418">Kinase</keyword>
<organism evidence="2 3">
    <name type="scientific">Nesterenkonia flava</name>
    <dbReference type="NCBI Taxonomy" id="469799"/>
    <lineage>
        <taxon>Bacteria</taxon>
        <taxon>Bacillati</taxon>
        <taxon>Actinomycetota</taxon>
        <taxon>Actinomycetes</taxon>
        <taxon>Micrococcales</taxon>
        <taxon>Micrococcaceae</taxon>
        <taxon>Nesterenkonia</taxon>
    </lineage>
</organism>
<dbReference type="GO" id="GO:0016301">
    <property type="term" value="F:kinase activity"/>
    <property type="evidence" value="ECO:0007669"/>
    <property type="project" value="UniProtKB-KW"/>
</dbReference>
<dbReference type="SUPFAM" id="SSF56112">
    <property type="entry name" value="Protein kinase-like (PK-like)"/>
    <property type="match status" value="1"/>
</dbReference>
<dbReference type="Gene3D" id="1.10.510.10">
    <property type="entry name" value="Transferase(Phosphotransferase) domain 1"/>
    <property type="match status" value="1"/>
</dbReference>
<name>A0ABU1FRI5_9MICC</name>
<dbReference type="PANTHER" id="PTHR44329:SF214">
    <property type="entry name" value="PROTEIN KINASE DOMAIN-CONTAINING PROTEIN"/>
    <property type="match status" value="1"/>
</dbReference>
<sequence>MNGYENHHIPAPPVVEGYSVERLLGVGGRCAVWLVRRSGGDGGGAGLQRQASDLALKVPLAAPRSPVSVHSVEEELEAMRSLHHPHLVRAWACVETSQGRGLLLDAYPAGSLARILQHNGPLSIGEAITVLVPVAAALEHLHAQGAAHGDVSAANILFSPEGRPALGDLGDAHLLGMAARTADPSDDVRGLGAVLWETLTGEVPEGEATRAPLLAQRPDLPEAAATLVEDALAESDQVRPSAAEFAADLYRCAPASALGMEQYSDGTVLAEVPTRLPAERRSGGRAWSRTALTITASGLVLAAGLLMAGVSVSRDDEDPVPPATEVAEVMVRSADGAVSAERVLQRVAAKRTAALQASDAERISDYAVVGSPVYEADRDLMGEMAAAGLRYDGAPVRMHPLEAETLRGERQQIAAVVTADSLVTGTQESQEVRLTLVREGTSWLLYSVDVR</sequence>
<accession>A0ABU1FRI5</accession>
<reference evidence="3" key="1">
    <citation type="submission" date="2023-07" db="EMBL/GenBank/DDBJ databases">
        <title>Description of three actinobacteria isolated from air of manufacturing shop in a pharmaceutical factory.</title>
        <authorList>
            <person name="Zhang D.-F."/>
        </authorList>
    </citation>
    <scope>NUCLEOTIDE SEQUENCE [LARGE SCALE GENOMIC DNA]</scope>
    <source>
        <strain evidence="3">CCTCC AB 207010</strain>
    </source>
</reference>
<dbReference type="InterPro" id="IPR051681">
    <property type="entry name" value="Ser/Thr_Kinases-Pseudokinases"/>
</dbReference>
<dbReference type="EMBL" id="JAVKGT010000007">
    <property type="protein sequence ID" value="MDR5711254.1"/>
    <property type="molecule type" value="Genomic_DNA"/>
</dbReference>
<dbReference type="Pfam" id="PF00069">
    <property type="entry name" value="Pkinase"/>
    <property type="match status" value="1"/>
</dbReference>
<feature type="domain" description="Protein kinase" evidence="1">
    <location>
        <begin position="18"/>
        <end position="251"/>
    </location>
</feature>